<gene>
    <name evidence="6" type="ORF">MNOR_LOCUS34634</name>
</gene>
<dbReference type="EMBL" id="CAXKWB010054054">
    <property type="protein sequence ID" value="CAL4175260.1"/>
    <property type="molecule type" value="Genomic_DNA"/>
</dbReference>
<dbReference type="AlphaFoldDB" id="A0AAV2SD66"/>
<feature type="domain" description="Aromatic amino acid beta-eliminating lyase/threonine aldolase" evidence="5">
    <location>
        <begin position="5"/>
        <end position="58"/>
    </location>
</feature>
<evidence type="ECO:0000256" key="4">
    <source>
        <dbReference type="ARBA" id="ARBA00023239"/>
    </source>
</evidence>
<keyword evidence="7" id="KW-1185">Reference proteome</keyword>
<keyword evidence="3" id="KW-0663">Pyridoxal phosphate</keyword>
<comment type="similarity">
    <text evidence="2">Belongs to the threonine aldolase family.</text>
</comment>
<dbReference type="Gene3D" id="3.90.1150.10">
    <property type="entry name" value="Aspartate Aminotransferase, domain 1"/>
    <property type="match status" value="1"/>
</dbReference>
<dbReference type="GO" id="GO:0005829">
    <property type="term" value="C:cytosol"/>
    <property type="evidence" value="ECO:0007669"/>
    <property type="project" value="TreeGrafter"/>
</dbReference>
<dbReference type="FunFam" id="3.90.1150.10:FF:000041">
    <property type="entry name" value="Low-specificity L-threonine aldolase"/>
    <property type="match status" value="1"/>
</dbReference>
<proteinExistence type="inferred from homology"/>
<dbReference type="InterPro" id="IPR001597">
    <property type="entry name" value="ArAA_b-elim_lyase/Thr_aldolase"/>
</dbReference>
<dbReference type="InterPro" id="IPR015422">
    <property type="entry name" value="PyrdxlP-dep_Trfase_small"/>
</dbReference>
<dbReference type="InterPro" id="IPR015424">
    <property type="entry name" value="PyrdxlP-dep_Trfase"/>
</dbReference>
<evidence type="ECO:0000256" key="2">
    <source>
        <dbReference type="ARBA" id="ARBA00006966"/>
    </source>
</evidence>
<sequence>FRGLRLRKALGGGMRQVGMLAAAALYALDHNVDRLADDHKHARLLAQAVSSMESSCVKTFLEDVHTNIFLAHLNPDAISPEDFCTRLAMVSDAEMSELGEAIVIKAMPWSNTEVRFVTHRDIDSEQVDAAIAKLKFVIQEVDSRPQEQMAI</sequence>
<evidence type="ECO:0000313" key="6">
    <source>
        <dbReference type="EMBL" id="CAL4175260.1"/>
    </source>
</evidence>
<dbReference type="GO" id="GO:0006545">
    <property type="term" value="P:glycine biosynthetic process"/>
    <property type="evidence" value="ECO:0007669"/>
    <property type="project" value="TreeGrafter"/>
</dbReference>
<comment type="cofactor">
    <cofactor evidence="1">
        <name>pyridoxal 5'-phosphate</name>
        <dbReference type="ChEBI" id="CHEBI:597326"/>
    </cofactor>
</comment>
<dbReference type="GO" id="GO:0008732">
    <property type="term" value="F:L-allo-threonine aldolase activity"/>
    <property type="evidence" value="ECO:0007669"/>
    <property type="project" value="TreeGrafter"/>
</dbReference>
<evidence type="ECO:0000313" key="7">
    <source>
        <dbReference type="Proteomes" id="UP001497623"/>
    </source>
</evidence>
<dbReference type="Pfam" id="PF01212">
    <property type="entry name" value="Beta_elim_lyase"/>
    <property type="match status" value="1"/>
</dbReference>
<comment type="caution">
    <text evidence="6">The sequence shown here is derived from an EMBL/GenBank/DDBJ whole genome shotgun (WGS) entry which is preliminary data.</text>
</comment>
<name>A0AAV2SD66_MEGNR</name>
<organism evidence="6 7">
    <name type="scientific">Meganyctiphanes norvegica</name>
    <name type="common">Northern krill</name>
    <name type="synonym">Thysanopoda norvegica</name>
    <dbReference type="NCBI Taxonomy" id="48144"/>
    <lineage>
        <taxon>Eukaryota</taxon>
        <taxon>Metazoa</taxon>
        <taxon>Ecdysozoa</taxon>
        <taxon>Arthropoda</taxon>
        <taxon>Crustacea</taxon>
        <taxon>Multicrustacea</taxon>
        <taxon>Malacostraca</taxon>
        <taxon>Eumalacostraca</taxon>
        <taxon>Eucarida</taxon>
        <taxon>Euphausiacea</taxon>
        <taxon>Euphausiidae</taxon>
        <taxon>Meganyctiphanes</taxon>
    </lineage>
</organism>
<keyword evidence="4" id="KW-0456">Lyase</keyword>
<evidence type="ECO:0000256" key="1">
    <source>
        <dbReference type="ARBA" id="ARBA00001933"/>
    </source>
</evidence>
<dbReference type="GO" id="GO:0006567">
    <property type="term" value="P:L-threonine catabolic process"/>
    <property type="evidence" value="ECO:0007669"/>
    <property type="project" value="TreeGrafter"/>
</dbReference>
<protein>
    <recommendedName>
        <fullName evidence="5">Aromatic amino acid beta-eliminating lyase/threonine aldolase domain-containing protein</fullName>
    </recommendedName>
</protein>
<accession>A0AAV2SD66</accession>
<evidence type="ECO:0000259" key="5">
    <source>
        <dbReference type="Pfam" id="PF01212"/>
    </source>
</evidence>
<feature type="non-terminal residue" evidence="6">
    <location>
        <position position="1"/>
    </location>
</feature>
<dbReference type="PANTHER" id="PTHR48097">
    <property type="entry name" value="L-THREONINE ALDOLASE-RELATED"/>
    <property type="match status" value="1"/>
</dbReference>
<reference evidence="6 7" key="1">
    <citation type="submission" date="2024-05" db="EMBL/GenBank/DDBJ databases">
        <authorList>
            <person name="Wallberg A."/>
        </authorList>
    </citation>
    <scope>NUCLEOTIDE SEQUENCE [LARGE SCALE GENOMIC DNA]</scope>
</reference>
<dbReference type="SUPFAM" id="SSF53383">
    <property type="entry name" value="PLP-dependent transferases"/>
    <property type="match status" value="1"/>
</dbReference>
<dbReference type="PANTHER" id="PTHR48097:SF9">
    <property type="entry name" value="L-THREONINE ALDOLASE"/>
    <property type="match status" value="1"/>
</dbReference>
<evidence type="ECO:0000256" key="3">
    <source>
        <dbReference type="ARBA" id="ARBA00022898"/>
    </source>
</evidence>
<dbReference type="Proteomes" id="UP001497623">
    <property type="component" value="Unassembled WGS sequence"/>
</dbReference>